<organism evidence="2 4">
    <name type="scientific">Canis lupus familiaris</name>
    <name type="common">Dog</name>
    <name type="synonym">Canis familiaris</name>
    <dbReference type="NCBI Taxonomy" id="9615"/>
    <lineage>
        <taxon>Eukaryota</taxon>
        <taxon>Metazoa</taxon>
        <taxon>Chordata</taxon>
        <taxon>Craniata</taxon>
        <taxon>Vertebrata</taxon>
        <taxon>Euteleostomi</taxon>
        <taxon>Mammalia</taxon>
        <taxon>Eutheria</taxon>
        <taxon>Laurasiatheria</taxon>
        <taxon>Carnivora</taxon>
        <taxon>Caniformia</taxon>
        <taxon>Canidae</taxon>
        <taxon>Canis</taxon>
    </lineage>
</organism>
<reference evidence="2" key="3">
    <citation type="submission" date="2025-05" db="UniProtKB">
        <authorList>
            <consortium name="Ensembl"/>
        </authorList>
    </citation>
    <scope>IDENTIFICATION</scope>
</reference>
<name>A0A8C0NG63_CANLF</name>
<dbReference type="SUPFAM" id="SSF54495">
    <property type="entry name" value="UBC-like"/>
    <property type="match status" value="1"/>
</dbReference>
<protein>
    <recommendedName>
        <fullName evidence="1">UBC core domain-containing protein</fullName>
    </recommendedName>
</protein>
<dbReference type="InterPro" id="IPR000608">
    <property type="entry name" value="UBC"/>
</dbReference>
<dbReference type="Ensembl" id="ENSCAFT00040027914.1">
    <property type="protein sequence ID" value="ENSCAFP00040024237.1"/>
    <property type="gene ID" value="ENSCAFG00040015160.1"/>
</dbReference>
<reference evidence="2" key="2">
    <citation type="submission" date="2019-03" db="EMBL/GenBank/DDBJ databases">
        <authorList>
            <person name="Warren W.C."/>
            <person name="Johnson G.S."/>
        </authorList>
    </citation>
    <scope>NUCLEOTIDE SEQUENCE [LARGE SCALE GENOMIC DNA]</scope>
    <source>
        <strain evidence="2">Basenji</strain>
    </source>
</reference>
<dbReference type="Proteomes" id="UP000694429">
    <property type="component" value="Chromosome X"/>
</dbReference>
<evidence type="ECO:0000313" key="4">
    <source>
        <dbReference type="Proteomes" id="UP000694429"/>
    </source>
</evidence>
<evidence type="ECO:0000259" key="1">
    <source>
        <dbReference type="PROSITE" id="PS50127"/>
    </source>
</evidence>
<dbReference type="Pfam" id="PF00179">
    <property type="entry name" value="UQ_con"/>
    <property type="match status" value="1"/>
</dbReference>
<dbReference type="AlphaFoldDB" id="A0A8C0NG63"/>
<dbReference type="PANTHER" id="PTHR24067">
    <property type="entry name" value="UBIQUITIN-CONJUGATING ENZYME E2"/>
    <property type="match status" value="1"/>
</dbReference>
<reference evidence="3" key="1">
    <citation type="submission" date="2018-10" db="EMBL/GenBank/DDBJ databases">
        <title>De novo assembly of a Great Dane genome.</title>
        <authorList>
            <person name="Kidd J.M."/>
            <person name="Pendleton A.L."/>
            <person name="Shen F."/>
            <person name="Emery S."/>
        </authorList>
    </citation>
    <scope>NUCLEOTIDE SEQUENCE [LARGE SCALE GENOMIC DNA]</scope>
    <source>
        <strain evidence="3">Great Dane</strain>
    </source>
</reference>
<dbReference type="Proteomes" id="UP000694542">
    <property type="component" value="Chromosome X"/>
</dbReference>
<accession>A0A8C0NG63</accession>
<dbReference type="InterPro" id="IPR016135">
    <property type="entry name" value="UBQ-conjugating_enzyme/RWD"/>
</dbReference>
<evidence type="ECO:0000313" key="3">
    <source>
        <dbReference type="Ensembl" id="ENSCAFP00040024237.1"/>
    </source>
</evidence>
<dbReference type="Ensembl" id="ENSCAFT00030027529.1">
    <property type="protein sequence ID" value="ENSCAFP00030024022.1"/>
    <property type="gene ID" value="ENSCAFG00030014931.1"/>
</dbReference>
<dbReference type="Gene3D" id="3.10.110.10">
    <property type="entry name" value="Ubiquitin Conjugating Enzyme"/>
    <property type="match status" value="1"/>
</dbReference>
<sequence length="128" mass="14450">MLPQAIYTYNAIPIKIPWTFFPELKQIILRFVWNQTDPGAAGEHVNSGPEEAHAGFKRFQEDPPVGVSGMPSVNNIMQWNAIIFGPKGTPFEDGTFKLVIEFSEEYPNKPLTVGFLSKMFHPNDILQN</sequence>
<evidence type="ECO:0000313" key="2">
    <source>
        <dbReference type="Ensembl" id="ENSCAFP00030024022.1"/>
    </source>
</evidence>
<dbReference type="PROSITE" id="PS50127">
    <property type="entry name" value="UBC_2"/>
    <property type="match status" value="1"/>
</dbReference>
<proteinExistence type="predicted"/>
<feature type="domain" description="UBC core" evidence="1">
    <location>
        <begin position="47"/>
        <end position="128"/>
    </location>
</feature>
<dbReference type="OrthoDB" id="9984419at2759"/>
<dbReference type="InterPro" id="IPR050113">
    <property type="entry name" value="Ub_conjugating_enzyme"/>
</dbReference>